<reference evidence="3" key="3">
    <citation type="submission" date="2015-06" db="UniProtKB">
        <authorList>
            <consortium name="EnsemblMetazoa"/>
        </authorList>
    </citation>
    <scope>IDENTIFICATION</scope>
</reference>
<accession>R7VHQ1</accession>
<reference evidence="2 4" key="2">
    <citation type="journal article" date="2013" name="Nature">
        <title>Insights into bilaterian evolution from three spiralian genomes.</title>
        <authorList>
            <person name="Simakov O."/>
            <person name="Marletaz F."/>
            <person name="Cho S.J."/>
            <person name="Edsinger-Gonzales E."/>
            <person name="Havlak P."/>
            <person name="Hellsten U."/>
            <person name="Kuo D.H."/>
            <person name="Larsson T."/>
            <person name="Lv J."/>
            <person name="Arendt D."/>
            <person name="Savage R."/>
            <person name="Osoegawa K."/>
            <person name="de Jong P."/>
            <person name="Grimwood J."/>
            <person name="Chapman J.A."/>
            <person name="Shapiro H."/>
            <person name="Aerts A."/>
            <person name="Otillar R.P."/>
            <person name="Terry A.Y."/>
            <person name="Boore J.L."/>
            <person name="Grigoriev I.V."/>
            <person name="Lindberg D.R."/>
            <person name="Seaver E.C."/>
            <person name="Weisblat D.A."/>
            <person name="Putnam N.H."/>
            <person name="Rokhsar D.S."/>
        </authorList>
    </citation>
    <scope>NUCLEOTIDE SEQUENCE</scope>
    <source>
        <strain evidence="2 4">I ESC-2004</strain>
    </source>
</reference>
<sequence length="102" mass="11734">MPKLASFGWKQDKSGSNARWLPSQRTWVFHNLLRDRSTTHLFVHNECLPFHFLYNDSSGCLESHEDMVERRPDGPGERQRPTTSKMLAAEAAHAGEDDFSNF</sequence>
<dbReference type="AlphaFoldDB" id="R7VHQ1"/>
<feature type="compositionally biased region" description="Basic and acidic residues" evidence="1">
    <location>
        <begin position="64"/>
        <end position="80"/>
    </location>
</feature>
<dbReference type="HOGENOM" id="CLU_2308701_0_0_1"/>
<evidence type="ECO:0000313" key="4">
    <source>
        <dbReference type="Proteomes" id="UP000014760"/>
    </source>
</evidence>
<proteinExistence type="predicted"/>
<dbReference type="EMBL" id="AMQN01004600">
    <property type="status" value="NOT_ANNOTATED_CDS"/>
    <property type="molecule type" value="Genomic_DNA"/>
</dbReference>
<reference evidence="4" key="1">
    <citation type="submission" date="2012-12" db="EMBL/GenBank/DDBJ databases">
        <authorList>
            <person name="Hellsten U."/>
            <person name="Grimwood J."/>
            <person name="Chapman J.A."/>
            <person name="Shapiro H."/>
            <person name="Aerts A."/>
            <person name="Otillar R.P."/>
            <person name="Terry A.Y."/>
            <person name="Boore J.L."/>
            <person name="Simakov O."/>
            <person name="Marletaz F."/>
            <person name="Cho S.-J."/>
            <person name="Edsinger-Gonzales E."/>
            <person name="Havlak P."/>
            <person name="Kuo D.-H."/>
            <person name="Larsson T."/>
            <person name="Lv J."/>
            <person name="Arendt D."/>
            <person name="Savage R."/>
            <person name="Osoegawa K."/>
            <person name="de Jong P."/>
            <person name="Lindberg D.R."/>
            <person name="Seaver E.C."/>
            <person name="Weisblat D.A."/>
            <person name="Putnam N.H."/>
            <person name="Grigoriev I.V."/>
            <person name="Rokhsar D.S."/>
        </authorList>
    </citation>
    <scope>NUCLEOTIDE SEQUENCE</scope>
    <source>
        <strain evidence="4">I ESC-2004</strain>
    </source>
</reference>
<dbReference type="Proteomes" id="UP000014760">
    <property type="component" value="Unassembled WGS sequence"/>
</dbReference>
<evidence type="ECO:0000313" key="3">
    <source>
        <dbReference type="EnsemblMetazoa" id="CapteP187182"/>
    </source>
</evidence>
<protein>
    <submittedName>
        <fullName evidence="2 3">Uncharacterized protein</fullName>
    </submittedName>
</protein>
<keyword evidence="4" id="KW-1185">Reference proteome</keyword>
<name>R7VHQ1_CAPTE</name>
<organism evidence="2">
    <name type="scientific">Capitella teleta</name>
    <name type="common">Polychaete worm</name>
    <dbReference type="NCBI Taxonomy" id="283909"/>
    <lineage>
        <taxon>Eukaryota</taxon>
        <taxon>Metazoa</taxon>
        <taxon>Spiralia</taxon>
        <taxon>Lophotrochozoa</taxon>
        <taxon>Annelida</taxon>
        <taxon>Polychaeta</taxon>
        <taxon>Sedentaria</taxon>
        <taxon>Scolecida</taxon>
        <taxon>Capitellidae</taxon>
        <taxon>Capitella</taxon>
    </lineage>
</organism>
<gene>
    <name evidence="2" type="ORF">CAPTEDRAFT_187182</name>
</gene>
<dbReference type="EnsemblMetazoa" id="CapteT187182">
    <property type="protein sequence ID" value="CapteP187182"/>
    <property type="gene ID" value="CapteG187182"/>
</dbReference>
<dbReference type="EMBL" id="KB293927">
    <property type="protein sequence ID" value="ELU15200.1"/>
    <property type="molecule type" value="Genomic_DNA"/>
</dbReference>
<evidence type="ECO:0000313" key="2">
    <source>
        <dbReference type="EMBL" id="ELU15200.1"/>
    </source>
</evidence>
<feature type="region of interest" description="Disordered" evidence="1">
    <location>
        <begin position="64"/>
        <end position="102"/>
    </location>
</feature>
<evidence type="ECO:0000256" key="1">
    <source>
        <dbReference type="SAM" id="MobiDB-lite"/>
    </source>
</evidence>